<proteinExistence type="inferred from homology"/>
<gene>
    <name evidence="12" type="ORF">SAMR0881</name>
</gene>
<dbReference type="Gene3D" id="1.10.287.1260">
    <property type="match status" value="1"/>
</dbReference>
<dbReference type="Pfam" id="PF21082">
    <property type="entry name" value="MS_channel_3rd"/>
    <property type="match status" value="1"/>
</dbReference>
<evidence type="ECO:0000256" key="6">
    <source>
        <dbReference type="ARBA" id="ARBA00023136"/>
    </source>
</evidence>
<dbReference type="FunFam" id="1.10.287.1260:FF:000005">
    <property type="entry name" value="Mechanosensitive ion channel family protein"/>
    <property type="match status" value="1"/>
</dbReference>
<dbReference type="GO" id="GO:0008381">
    <property type="term" value="F:mechanosensitive monoatomic ion channel activity"/>
    <property type="evidence" value="ECO:0007669"/>
    <property type="project" value="InterPro"/>
</dbReference>
<dbReference type="SUPFAM" id="SSF50182">
    <property type="entry name" value="Sm-like ribonucleoproteins"/>
    <property type="match status" value="1"/>
</dbReference>
<feature type="domain" description="Mechanosensitive ion channel MscS C-terminal" evidence="10">
    <location>
        <begin position="223"/>
        <end position="310"/>
    </location>
</feature>
<dbReference type="Gene3D" id="3.30.70.100">
    <property type="match status" value="1"/>
</dbReference>
<dbReference type="SUPFAM" id="SSF82861">
    <property type="entry name" value="Mechanosensitive channel protein MscS (YggB), transmembrane region"/>
    <property type="match status" value="1"/>
</dbReference>
<evidence type="ECO:0000256" key="8">
    <source>
        <dbReference type="SAM" id="Phobius"/>
    </source>
</evidence>
<feature type="region of interest" description="Disordered" evidence="7">
    <location>
        <begin position="67"/>
        <end position="99"/>
    </location>
</feature>
<comment type="similarity">
    <text evidence="2">Belongs to the MscS (TC 1.A.23) family.</text>
</comment>
<feature type="transmembrane region" description="Helical" evidence="8">
    <location>
        <begin position="131"/>
        <end position="154"/>
    </location>
</feature>
<dbReference type="GO" id="GO:0005886">
    <property type="term" value="C:plasma membrane"/>
    <property type="evidence" value="ECO:0007669"/>
    <property type="project" value="UniProtKB-SubCell"/>
</dbReference>
<evidence type="ECO:0000256" key="2">
    <source>
        <dbReference type="ARBA" id="ARBA00008017"/>
    </source>
</evidence>
<feature type="transmembrane region" description="Helical" evidence="8">
    <location>
        <begin position="104"/>
        <end position="125"/>
    </location>
</feature>
<organism evidence="12">
    <name type="scientific">Streptomyces ambofaciens (strain ATCC 23877 / 3486 / DSM 40053 / JCM 4204 / NBRC 12836 / NRRL B-2516)</name>
    <dbReference type="NCBI Taxonomy" id="278992"/>
    <lineage>
        <taxon>Bacteria</taxon>
        <taxon>Bacillati</taxon>
        <taxon>Actinomycetota</taxon>
        <taxon>Actinomycetes</taxon>
        <taxon>Kitasatosporales</taxon>
        <taxon>Streptomycetaceae</taxon>
        <taxon>Streptomyces</taxon>
    </lineage>
</organism>
<dbReference type="InterPro" id="IPR023408">
    <property type="entry name" value="MscS_beta-dom_sf"/>
</dbReference>
<dbReference type="InterPro" id="IPR010920">
    <property type="entry name" value="LSM_dom_sf"/>
</dbReference>
<feature type="domain" description="Mechanosensitive ion channel transmembrane helices 2/3" evidence="11">
    <location>
        <begin position="112"/>
        <end position="151"/>
    </location>
</feature>
<dbReference type="EMBL" id="AM238664">
    <property type="protein sequence ID" value="CAJ88590.1"/>
    <property type="molecule type" value="Genomic_DNA"/>
</dbReference>
<keyword evidence="4 8" id="KW-0812">Transmembrane</keyword>
<dbReference type="SUPFAM" id="SSF82689">
    <property type="entry name" value="Mechanosensitive channel protein MscS (YggB), C-terminal domain"/>
    <property type="match status" value="1"/>
</dbReference>
<feature type="compositionally biased region" description="Basic and acidic residues" evidence="7">
    <location>
        <begin position="321"/>
        <end position="354"/>
    </location>
</feature>
<reference evidence="12" key="2">
    <citation type="journal article" date="2006" name="Mol. Biol. Evol.">
        <title>Evolution of the terminal regions of the Streptomyces linear chromosome.</title>
        <authorList>
            <person name="Choulet F."/>
            <person name="Aigle B."/>
            <person name="Gallois A."/>
            <person name="Mangenot S."/>
            <person name="Gerbaud C."/>
            <person name="Truong C."/>
            <person name="Francou F.X."/>
            <person name="Fourrier C."/>
            <person name="Guerineau M."/>
            <person name="Decaris B."/>
            <person name="Barbe V."/>
            <person name="Pernodet J.L."/>
            <person name="Leblond P."/>
        </authorList>
    </citation>
    <scope>NUCLEOTIDE SEQUENCE</scope>
    <source>
        <strain evidence="12">ATCC 23877</strain>
    </source>
</reference>
<dbReference type="FunFam" id="3.30.70.100:FF:000018">
    <property type="entry name" value="MscS mechanosensitive ion channel"/>
    <property type="match status" value="1"/>
</dbReference>
<feature type="domain" description="Mechanosensitive ion channel MscS" evidence="9">
    <location>
        <begin position="153"/>
        <end position="214"/>
    </location>
</feature>
<keyword evidence="6 8" id="KW-0472">Membrane</keyword>
<evidence type="ECO:0000256" key="1">
    <source>
        <dbReference type="ARBA" id="ARBA00004651"/>
    </source>
</evidence>
<dbReference type="InterPro" id="IPR011014">
    <property type="entry name" value="MscS_channel_TM-2"/>
</dbReference>
<dbReference type="InterPro" id="IPR045276">
    <property type="entry name" value="YbiO_bact"/>
</dbReference>
<evidence type="ECO:0000256" key="4">
    <source>
        <dbReference type="ARBA" id="ARBA00022692"/>
    </source>
</evidence>
<dbReference type="InterPro" id="IPR049142">
    <property type="entry name" value="MS_channel_1st"/>
</dbReference>
<protein>
    <submittedName>
        <fullName evidence="12">Uncharacterized protein</fullName>
    </submittedName>
</protein>
<dbReference type="PANTHER" id="PTHR30460">
    <property type="entry name" value="MODERATE CONDUCTANCE MECHANOSENSITIVE CHANNEL YBIO"/>
    <property type="match status" value="1"/>
</dbReference>
<evidence type="ECO:0000256" key="3">
    <source>
        <dbReference type="ARBA" id="ARBA00022475"/>
    </source>
</evidence>
<dbReference type="InterPro" id="IPR011066">
    <property type="entry name" value="MscS_channel_C_sf"/>
</dbReference>
<feature type="transmembrane region" description="Helical" evidence="8">
    <location>
        <begin position="30"/>
        <end position="52"/>
    </location>
</feature>
<name>A0ADN3_STRA7</name>
<feature type="compositionally biased region" description="Polar residues" evidence="7">
    <location>
        <begin position="388"/>
        <end position="398"/>
    </location>
</feature>
<accession>A0ADN3</accession>
<evidence type="ECO:0000259" key="9">
    <source>
        <dbReference type="Pfam" id="PF00924"/>
    </source>
</evidence>
<evidence type="ECO:0000256" key="7">
    <source>
        <dbReference type="SAM" id="MobiDB-lite"/>
    </source>
</evidence>
<dbReference type="PANTHER" id="PTHR30460:SF0">
    <property type="entry name" value="MODERATE CONDUCTANCE MECHANOSENSITIVE CHANNEL YBIO"/>
    <property type="match status" value="1"/>
</dbReference>
<feature type="region of interest" description="Disordered" evidence="7">
    <location>
        <begin position="321"/>
        <end position="398"/>
    </location>
</feature>
<evidence type="ECO:0000256" key="5">
    <source>
        <dbReference type="ARBA" id="ARBA00022989"/>
    </source>
</evidence>
<dbReference type="Pfam" id="PF21088">
    <property type="entry name" value="MS_channel_1st"/>
    <property type="match status" value="1"/>
</dbReference>
<keyword evidence="3" id="KW-1003">Cell membrane</keyword>
<comment type="subcellular location">
    <subcellularLocation>
        <location evidence="1">Cell membrane</location>
        <topology evidence="1">Multi-pass membrane protein</topology>
    </subcellularLocation>
</comment>
<dbReference type="InterPro" id="IPR049278">
    <property type="entry name" value="MS_channel_C"/>
</dbReference>
<sequence>MSHTSSSTGPAGKPQLAASWPDWLGDHTTALIGIPLRIALIVVILLVVRALAKRAITRVVQRVLEPPAGEPERGRPRRTGRGAAVLHRDRSRARQRREQRARTIGSVLSSAVTIVLFMVGVAMVLDQVGIALGPLLASAGVVGLAIGFGAQSLVADYLSGLLIMIEDQYGVGDSVDLGEAVGEVEQVGLRLTHVRDLNGGLWHIRNGEIMRVRNDSQEWARAVLDVAVTYDADLDTVYRVLEDTGRTLSEDPDFADLLLEDVSVWGVQALDADGVTVRVAVRTVPLQQWAVTRELRRRVKDALDAAGIDIPFARAVWMRGEASEADARPDPDGHTPRPRPESGPRPHPGPDRGSRGRRGAGTAGGPGGRGAGTAGGPGGRAAPGSATVTPSTATARPV</sequence>
<dbReference type="Pfam" id="PF00924">
    <property type="entry name" value="MS_channel_2nd"/>
    <property type="match status" value="1"/>
</dbReference>
<evidence type="ECO:0000259" key="10">
    <source>
        <dbReference type="Pfam" id="PF21082"/>
    </source>
</evidence>
<evidence type="ECO:0000259" key="11">
    <source>
        <dbReference type="Pfam" id="PF21088"/>
    </source>
</evidence>
<dbReference type="Gene3D" id="2.30.30.60">
    <property type="match status" value="1"/>
</dbReference>
<keyword evidence="5 8" id="KW-1133">Transmembrane helix</keyword>
<dbReference type="FunFam" id="2.30.30.60:FF:000001">
    <property type="entry name" value="MscS Mechanosensitive ion channel"/>
    <property type="match status" value="1"/>
</dbReference>
<feature type="compositionally biased region" description="Gly residues" evidence="7">
    <location>
        <begin position="359"/>
        <end position="381"/>
    </location>
</feature>
<reference evidence="12" key="1">
    <citation type="journal article" date="2006" name="Microbiology (Mosc.)">
        <title>Multiple biosynthetic and uptake systems mediate siderophore-dependent iron acquisition in Streptomyces coelicolor A3(2) and Streptomyces ambofaciens ATCC 23877.</title>
        <authorList>
            <person name="Barona-Gomez F."/>
            <person name="Lautru S."/>
            <person name="Francou F.X."/>
            <person name="Leblond P."/>
            <person name="Pernodet J.L."/>
            <person name="Challis G.L."/>
        </authorList>
    </citation>
    <scope>NUCLEOTIDE SEQUENCE</scope>
    <source>
        <strain evidence="12">ATCC 23877</strain>
    </source>
</reference>
<dbReference type="AlphaFoldDB" id="A0ADN3"/>
<dbReference type="InterPro" id="IPR006685">
    <property type="entry name" value="MscS_channel_2nd"/>
</dbReference>
<evidence type="ECO:0000313" key="12">
    <source>
        <dbReference type="EMBL" id="CAJ88590.1"/>
    </source>
</evidence>